<accession>A0A6N4RCI7</accession>
<name>A0A6N4RCI7_BLAVI</name>
<gene>
    <name evidence="2" type="ORF">DI628_03620</name>
</gene>
<evidence type="ECO:0000313" key="2">
    <source>
        <dbReference type="EMBL" id="TKW61725.1"/>
    </source>
</evidence>
<dbReference type="PROSITE" id="PS50880">
    <property type="entry name" value="TOPRIM"/>
    <property type="match status" value="1"/>
</dbReference>
<dbReference type="SUPFAM" id="SSF52540">
    <property type="entry name" value="P-loop containing nucleoside triphosphate hydrolases"/>
    <property type="match status" value="1"/>
</dbReference>
<dbReference type="AlphaFoldDB" id="A0A6N4RCI7"/>
<dbReference type="Pfam" id="PF13481">
    <property type="entry name" value="AAA_25"/>
    <property type="match status" value="1"/>
</dbReference>
<protein>
    <recommendedName>
        <fullName evidence="1">Toprim domain-containing protein</fullName>
    </recommendedName>
</protein>
<reference evidence="2 3" key="1">
    <citation type="journal article" date="2017" name="Nat. Commun.">
        <title>In situ click chemistry generation of cyclooxygenase-2 inhibitors.</title>
        <authorList>
            <person name="Bhardwaj A."/>
            <person name="Kaur J."/>
            <person name="Wuest M."/>
            <person name="Wuest F."/>
        </authorList>
    </citation>
    <scope>NUCLEOTIDE SEQUENCE [LARGE SCALE GENOMIC DNA]</scope>
    <source>
        <strain evidence="2">S2_018_000_R2_106</strain>
    </source>
</reference>
<dbReference type="Gene3D" id="3.40.50.300">
    <property type="entry name" value="P-loop containing nucleotide triphosphate hydrolases"/>
    <property type="match status" value="1"/>
</dbReference>
<dbReference type="Proteomes" id="UP000320948">
    <property type="component" value="Unassembled WGS sequence"/>
</dbReference>
<dbReference type="EMBL" id="VAFM01000001">
    <property type="protein sequence ID" value="TKW61725.1"/>
    <property type="molecule type" value="Genomic_DNA"/>
</dbReference>
<dbReference type="InterPro" id="IPR027417">
    <property type="entry name" value="P-loop_NTPase"/>
</dbReference>
<evidence type="ECO:0000259" key="1">
    <source>
        <dbReference type="PROSITE" id="PS50880"/>
    </source>
</evidence>
<dbReference type="InterPro" id="IPR006171">
    <property type="entry name" value="TOPRIM_dom"/>
</dbReference>
<dbReference type="CDD" id="cd01029">
    <property type="entry name" value="TOPRIM_primases"/>
    <property type="match status" value="1"/>
</dbReference>
<sequence length="709" mass="78780">MTGPDTPKVVPLRVDYRQQTAELKERLLHQLPAVLKHLLPHGVIRHGKFYIGDIQGSRGESMVLELNGSKAGLWHDFATGEGGDILALWALVRGIDAKAGFPELMKDVRQWLGVPRQPDANTQPRPQQRVRKDLGPVTGRWDYLSAEGELLCTVYRFDPPGQRKVFQPWDVVRGKMAWPEAPRPLFNLPGLREATEVVLAEGEKTAFALMGMGVCATTAMNGAGGIIDKTDWTPLAGKHVLIWPDNDADGEDYAKRVASVIAKAGARKVEILKPPAGRPEKWDGADAVAEGFDVRHYLATAERVVIREEPKILPSFSFGDLLDDTSPMPADIIAPRLLTPGGLLVFGGAPKVGKSDFLMAMLAHMAAGQSFLGLSPPAPLRVFYLQAEVQYDYLRERVHGLGLPREAQVMLRENFFITPQVHLMLDEHGVRRVAEAIRQRFTTHPPDIIAIDPIRNVFDGGPDGGGENDNNAMMFFLQERVEVLRRMVNPVAGIILTHHIRKAGKRQIEEDPFQFFSGAGSLRSFYTSGMLLLRPDESASERRVMFELRNGPELPDKAVSKQEGRWQELPVAPTRLVMKEYGSRLDAERSRRKDAIVQLIADEAAKGRVYNTRQFAEAFENKFGLGGEKTIRNRLEVLATQGQVKFFKSAEAYGIGSPGRTRFGHLCVEGMFFRTPEQPLLPTHQKDAASGEVLPVENPYLWHASEEGA</sequence>
<feature type="domain" description="Toprim" evidence="1">
    <location>
        <begin position="195"/>
        <end position="277"/>
    </location>
</feature>
<dbReference type="SUPFAM" id="SSF57783">
    <property type="entry name" value="Zinc beta-ribbon"/>
    <property type="match status" value="1"/>
</dbReference>
<evidence type="ECO:0000313" key="3">
    <source>
        <dbReference type="Proteomes" id="UP000320948"/>
    </source>
</evidence>
<organism evidence="2 3">
    <name type="scientific">Blastochloris viridis</name>
    <name type="common">Rhodopseudomonas viridis</name>
    <dbReference type="NCBI Taxonomy" id="1079"/>
    <lineage>
        <taxon>Bacteria</taxon>
        <taxon>Pseudomonadati</taxon>
        <taxon>Pseudomonadota</taxon>
        <taxon>Alphaproteobacteria</taxon>
        <taxon>Hyphomicrobiales</taxon>
        <taxon>Blastochloridaceae</taxon>
        <taxon>Blastochloris</taxon>
    </lineage>
</organism>
<dbReference type="Gene3D" id="3.40.1360.10">
    <property type="match status" value="1"/>
</dbReference>
<dbReference type="InterPro" id="IPR034154">
    <property type="entry name" value="TOPRIM_DnaG/twinkle"/>
</dbReference>
<comment type="caution">
    <text evidence="2">The sequence shown here is derived from an EMBL/GenBank/DDBJ whole genome shotgun (WGS) entry which is preliminary data.</text>
</comment>
<proteinExistence type="predicted"/>